<dbReference type="EMBL" id="JBDQQU010000207">
    <property type="protein sequence ID" value="MEO3956913.1"/>
    <property type="molecule type" value="Genomic_DNA"/>
</dbReference>
<name>A0ABV0H9Y4_9NEIS</name>
<sequence>MITHNQFVSQTSISQNIGNANSNQPPAAEEQIKALLGQVGYLYDDTKSPSDNIKGALASGHIGENTTATLKNIDFSFDNGVIIPPGITLDQCTVTSGSITFSSGQVTATHAEANAIANGESAIATAATKWAVAYATADGATAYATADGATAYATEDGATAYATEDGATACAAEDGATAYATKYGAKAYAKAAGALAEAMKDGAMAYATEYSAAAHATEDGATAYAAEYGATAVAEAEGAVAYATEDGAKAYATEYGAMACANTAGAMAYAKEGGSTAYAIENGAMAFATEYGTTAKALKGGSTAAAEVEGAVAYANAAGAVAKAIEGGSTAYATVDGAMAYATVDGAMAYATVDGAMAYTEGKGTVGVFTTPPIVFSDGERNAINFYTGHGNYEEFNNRLRKGEPLAEIQKKHDSELQMAFARRPLHELSKTYRGYVTTETKQSKTELLQLRRGETVSDSAFLSTTRDLNVAREFEKPRKEIPDGHDAIRHEVIIFGKSGLDISTASRFAKEQEVLYNRGTVFTRLFSGMDEKSGVYKTVLKESIPGENETFNTEDSALDLFTAVNIEITPSTITHKTVIEEVADHVNPTSNENAPTLMTALDLARKPSPIAAKAEMDTTYWKKTGEQKGSNPGGTFTAPDGSSWYVKVPRTPDQARSEVLTAKLYQLAGVAVPNVELVKTPNGIGVASKIIDGLDSAEPADLANNTGALSGFAADAWLANWDVVGLEYDNLLIPKSGGDAVRIDTGGALEFRAQGGKKGAAFGYRVTELDTLRSADRNFEAASVFGHMKEEDIAASIRKVLSIPNDAIRQTVMEHGYGTQDQRKVLADKLISRKASLAV</sequence>
<dbReference type="Proteomes" id="UP001438292">
    <property type="component" value="Unassembled WGS sequence"/>
</dbReference>
<evidence type="ECO:0000313" key="3">
    <source>
        <dbReference type="Proteomes" id="UP001438292"/>
    </source>
</evidence>
<evidence type="ECO:0000313" key="2">
    <source>
        <dbReference type="EMBL" id="MEO3956913.1"/>
    </source>
</evidence>
<proteinExistence type="predicted"/>
<evidence type="ECO:0000259" key="1">
    <source>
        <dbReference type="Pfam" id="PF03496"/>
    </source>
</evidence>
<dbReference type="Pfam" id="PF03496">
    <property type="entry name" value="ADPrib_exo_Tox"/>
    <property type="match status" value="1"/>
</dbReference>
<dbReference type="SUPFAM" id="SSF56399">
    <property type="entry name" value="ADP-ribosylation"/>
    <property type="match status" value="1"/>
</dbReference>
<protein>
    <submittedName>
        <fullName evidence="2">ADP-ribosyltransferase</fullName>
    </submittedName>
</protein>
<feature type="domain" description="ADP ribosyltransferase" evidence="1">
    <location>
        <begin position="377"/>
        <end position="524"/>
    </location>
</feature>
<reference evidence="2 3" key="1">
    <citation type="submission" date="2024-05" db="EMBL/GenBank/DDBJ databases">
        <authorList>
            <person name="De Oliveira J.P."/>
            <person name="Noriler S.A."/>
            <person name="De Oliveira A.G."/>
            <person name="Sipoli D.S."/>
        </authorList>
    </citation>
    <scope>NUCLEOTIDE SEQUENCE [LARGE SCALE GENOMIC DNA]</scope>
    <source>
        <strain evidence="2 3">LABIM186</strain>
    </source>
</reference>
<organism evidence="2 3">
    <name type="scientific">Chromobacterium piscinae</name>
    <dbReference type="NCBI Taxonomy" id="686831"/>
    <lineage>
        <taxon>Bacteria</taxon>
        <taxon>Pseudomonadati</taxon>
        <taxon>Pseudomonadota</taxon>
        <taxon>Betaproteobacteria</taxon>
        <taxon>Neisseriales</taxon>
        <taxon>Chromobacteriaceae</taxon>
        <taxon>Chromobacterium</taxon>
    </lineage>
</organism>
<accession>A0ABV0H9Y4</accession>
<gene>
    <name evidence="2" type="ORF">ABH309_20950</name>
</gene>
<keyword evidence="3" id="KW-1185">Reference proteome</keyword>
<dbReference type="Gene3D" id="3.90.176.10">
    <property type="entry name" value="Toxin ADP-ribosyltransferase, Chain A, domain 1"/>
    <property type="match status" value="1"/>
</dbReference>
<dbReference type="InterPro" id="IPR003540">
    <property type="entry name" value="ADP-ribosyltransferase"/>
</dbReference>
<comment type="caution">
    <text evidence="2">The sequence shown here is derived from an EMBL/GenBank/DDBJ whole genome shotgun (WGS) entry which is preliminary data.</text>
</comment>
<dbReference type="PROSITE" id="PS51996">
    <property type="entry name" value="TR_MART"/>
    <property type="match status" value="1"/>
</dbReference>
<dbReference type="RefSeq" id="WP_347788001.1">
    <property type="nucleotide sequence ID" value="NZ_JBDQQU010000207.1"/>
</dbReference>